<organism evidence="3 4">
    <name type="scientific">Oldenlandia corymbosa var. corymbosa</name>
    <dbReference type="NCBI Taxonomy" id="529605"/>
    <lineage>
        <taxon>Eukaryota</taxon>
        <taxon>Viridiplantae</taxon>
        <taxon>Streptophyta</taxon>
        <taxon>Embryophyta</taxon>
        <taxon>Tracheophyta</taxon>
        <taxon>Spermatophyta</taxon>
        <taxon>Magnoliopsida</taxon>
        <taxon>eudicotyledons</taxon>
        <taxon>Gunneridae</taxon>
        <taxon>Pentapetalae</taxon>
        <taxon>asterids</taxon>
        <taxon>lamiids</taxon>
        <taxon>Gentianales</taxon>
        <taxon>Rubiaceae</taxon>
        <taxon>Rubioideae</taxon>
        <taxon>Spermacoceae</taxon>
        <taxon>Hedyotis-Oldenlandia complex</taxon>
        <taxon>Oldenlandia</taxon>
    </lineage>
</organism>
<dbReference type="PANTHER" id="PTHR23024">
    <property type="entry name" value="ARYLACETAMIDE DEACETYLASE"/>
    <property type="match status" value="1"/>
</dbReference>
<dbReference type="InterPro" id="IPR050466">
    <property type="entry name" value="Carboxylest/Gibb_receptor"/>
</dbReference>
<evidence type="ECO:0000313" key="4">
    <source>
        <dbReference type="Proteomes" id="UP001161247"/>
    </source>
</evidence>
<feature type="domain" description="Alpha/beta hydrolase fold-3" evidence="2">
    <location>
        <begin position="75"/>
        <end position="299"/>
    </location>
</feature>
<gene>
    <name evidence="3" type="ORF">OLC1_LOCUS24375</name>
</gene>
<dbReference type="Pfam" id="PF07859">
    <property type="entry name" value="Abhydrolase_3"/>
    <property type="match status" value="1"/>
</dbReference>
<dbReference type="InterPro" id="IPR029058">
    <property type="entry name" value="AB_hydrolase_fold"/>
</dbReference>
<evidence type="ECO:0000313" key="3">
    <source>
        <dbReference type="EMBL" id="CAI9118536.1"/>
    </source>
</evidence>
<accession>A0AAV1EFK6</accession>
<dbReference type="PANTHER" id="PTHR23024:SF551">
    <property type="entry name" value="2-HYDROXYISOFLAVANONE DEHYDRATASE-LIKE"/>
    <property type="match status" value="1"/>
</dbReference>
<dbReference type="GO" id="GO:0016787">
    <property type="term" value="F:hydrolase activity"/>
    <property type="evidence" value="ECO:0007669"/>
    <property type="project" value="InterPro"/>
</dbReference>
<proteinExistence type="inferred from homology"/>
<keyword evidence="4" id="KW-1185">Reference proteome</keyword>
<reference evidence="3" key="1">
    <citation type="submission" date="2023-03" db="EMBL/GenBank/DDBJ databases">
        <authorList>
            <person name="Julca I."/>
        </authorList>
    </citation>
    <scope>NUCLEOTIDE SEQUENCE</scope>
</reference>
<evidence type="ECO:0000256" key="1">
    <source>
        <dbReference type="ARBA" id="ARBA00010515"/>
    </source>
</evidence>
<sequence>MGTEFIEVETDLSPYLKIYKDGTVERLLSYLYVPPSLDDSITNVSSKDITISSEVSARIYLPKITDRSSKKIPILVYFHGGGFCMDSAFASIYHSYLNSLACGSKSLAVSVEYRLAPEHPLPAAYEDCWTALQWVASHSIEGSETDGKKDPWLFDYGDFDKVYLGGDSAGGNIVHNMAMRAGVESLVGGMKIWGAFLAFPYLLDPKTEKRNDIARFLNALWKLVYPSAPGGINNPFINPFADGAPNLSTIGCKKVFVCTSEMDTLRENSLHYVEELKKSDHWKGEVELVDVEGEGHCFQVYDDPNSKKAQSLVSRIASFIKD</sequence>
<dbReference type="InterPro" id="IPR013094">
    <property type="entry name" value="AB_hydrolase_3"/>
</dbReference>
<dbReference type="EMBL" id="OX459126">
    <property type="protein sequence ID" value="CAI9118536.1"/>
    <property type="molecule type" value="Genomic_DNA"/>
</dbReference>
<dbReference type="Gene3D" id="3.40.50.1820">
    <property type="entry name" value="alpha/beta hydrolase"/>
    <property type="match status" value="1"/>
</dbReference>
<name>A0AAV1EFK6_OLDCO</name>
<protein>
    <submittedName>
        <fullName evidence="3">OLC1v1020123C1</fullName>
    </submittedName>
</protein>
<comment type="similarity">
    <text evidence="1">Belongs to the 'GDXG' lipolytic enzyme family.</text>
</comment>
<dbReference type="SUPFAM" id="SSF53474">
    <property type="entry name" value="alpha/beta-Hydrolases"/>
    <property type="match status" value="1"/>
</dbReference>
<evidence type="ECO:0000259" key="2">
    <source>
        <dbReference type="Pfam" id="PF07859"/>
    </source>
</evidence>
<dbReference type="Proteomes" id="UP001161247">
    <property type="component" value="Chromosome 9"/>
</dbReference>
<dbReference type="AlphaFoldDB" id="A0AAV1EFK6"/>